<sequence length="220" mass="25120">MNSAEFLLWVRGPGLGIATVIFALGMSIRVVEIFMLGRKKNLAKLRSSGVAEGFKTIFTRSMMNDRNTLKRSLFVYVAGYTFHIGLFVAIFTFAPHIELIDEVLHLRWGSLPSTVVDFFTVIAMIALIAILFRRMTHPVLKFLSRREDYLVWTVTFLPLLTGYLSYHHLLLPYTWMLAVHILSVEILMVVFPFTKLTHTFTTFTSRFYNGSISGQKGVQS</sequence>
<keyword evidence="1" id="KW-0812">Transmembrane</keyword>
<dbReference type="SUPFAM" id="SSF103501">
    <property type="entry name" value="Respiratory nitrate reductase 1 gamma chain"/>
    <property type="match status" value="1"/>
</dbReference>
<evidence type="ECO:0000313" key="3">
    <source>
        <dbReference type="Proteomes" id="UP000191110"/>
    </source>
</evidence>
<feature type="transmembrane region" description="Helical" evidence="1">
    <location>
        <begin position="172"/>
        <end position="193"/>
    </location>
</feature>
<reference evidence="2 3" key="1">
    <citation type="submission" date="2016-11" db="EMBL/GenBank/DDBJ databases">
        <title>Mixed transmission modes and dynamic genome evolution in an obligate animal-bacterial symbiosis.</title>
        <authorList>
            <person name="Russell S.L."/>
            <person name="Corbett-Detig R.B."/>
            <person name="Cavanaugh C.M."/>
        </authorList>
    </citation>
    <scope>NUCLEOTIDE SEQUENCE [LARGE SCALE GENOMIC DNA]</scope>
    <source>
        <strain evidence="2">Sveles-Q1</strain>
    </source>
</reference>
<keyword evidence="3" id="KW-1185">Reference proteome</keyword>
<comment type="caution">
    <text evidence="2">The sequence shown here is derived from an EMBL/GenBank/DDBJ whole genome shotgun (WGS) entry which is preliminary data.</text>
</comment>
<feature type="transmembrane region" description="Helical" evidence="1">
    <location>
        <begin position="149"/>
        <end position="166"/>
    </location>
</feature>
<protein>
    <recommendedName>
        <fullName evidence="4">Nitrate reductase</fullName>
    </recommendedName>
</protein>
<dbReference type="InterPro" id="IPR036197">
    <property type="entry name" value="NarG-like_sf"/>
</dbReference>
<name>A0A1T2L5X5_9GAMM</name>
<accession>A0A1T2L5X5</accession>
<dbReference type="RefSeq" id="WP_078483466.1">
    <property type="nucleotide sequence ID" value="NZ_MPRL01000024.1"/>
</dbReference>
<keyword evidence="1" id="KW-0472">Membrane</keyword>
<evidence type="ECO:0000256" key="1">
    <source>
        <dbReference type="SAM" id="Phobius"/>
    </source>
</evidence>
<dbReference type="AlphaFoldDB" id="A0A1T2L5X5"/>
<evidence type="ECO:0008006" key="4">
    <source>
        <dbReference type="Google" id="ProtNLM"/>
    </source>
</evidence>
<dbReference type="OrthoDB" id="7872966at2"/>
<proteinExistence type="predicted"/>
<gene>
    <name evidence="2" type="ORF">BOW53_07475</name>
</gene>
<organism evidence="2 3">
    <name type="scientific">Solemya pervernicosa gill symbiont</name>
    <dbReference type="NCBI Taxonomy" id="642797"/>
    <lineage>
        <taxon>Bacteria</taxon>
        <taxon>Pseudomonadati</taxon>
        <taxon>Pseudomonadota</taxon>
        <taxon>Gammaproteobacteria</taxon>
        <taxon>sulfur-oxidizing symbionts</taxon>
    </lineage>
</organism>
<feature type="transmembrane region" description="Helical" evidence="1">
    <location>
        <begin position="114"/>
        <end position="133"/>
    </location>
</feature>
<keyword evidence="1" id="KW-1133">Transmembrane helix</keyword>
<feature type="transmembrane region" description="Helical" evidence="1">
    <location>
        <begin position="73"/>
        <end position="94"/>
    </location>
</feature>
<dbReference type="EMBL" id="MPRL01000024">
    <property type="protein sequence ID" value="OOZ40481.1"/>
    <property type="molecule type" value="Genomic_DNA"/>
</dbReference>
<dbReference type="Proteomes" id="UP000191110">
    <property type="component" value="Unassembled WGS sequence"/>
</dbReference>
<feature type="transmembrane region" description="Helical" evidence="1">
    <location>
        <begin position="15"/>
        <end position="36"/>
    </location>
</feature>
<evidence type="ECO:0000313" key="2">
    <source>
        <dbReference type="EMBL" id="OOZ40481.1"/>
    </source>
</evidence>
<dbReference type="Gene3D" id="1.20.950.20">
    <property type="entry name" value="Transmembrane di-heme cytochromes, Chain C"/>
    <property type="match status" value="1"/>
</dbReference>